<gene>
    <name evidence="4" type="ORF">ASZ90_004450</name>
</gene>
<evidence type="ECO:0000256" key="2">
    <source>
        <dbReference type="ARBA" id="ARBA00023136"/>
    </source>
</evidence>
<sequence length="362" mass="41262">MKLYKHILLTMILFASIVDAQSLDENVTVSKDGFYPVPVLFYLPNTGYAFGAAFLYYNNPEPGNPNRFPDIVGGFGTYSTKKQIQGSIRVNRFFGNNDYRFDLEISFYRTPDEFWGIGPDPNTKVKEDVTYNQYRVKVDFLTAVVKRFYIGPYYWFEKFVLSDYEPDGVIVQGGLLGALGVTTSGAGIEMILDYRDSLFFPTKGTFTDVKALFYSKAFGGDVNFFRFDLDARYYIELTKGQVLALNTLFNSTAGDVPIQMLPKLGSHQMMRGYPMGKYLDKNLWAVQAEYRRPLFWRLGASAFIGVGQVFPEFSKFSVNDLKIAGGLGLRYMLDKEQHLNVRLDVAQSREGTYVYFTIQEAF</sequence>
<protein>
    <submittedName>
        <fullName evidence="4">Outer membrane protein</fullName>
    </submittedName>
</protein>
<evidence type="ECO:0000259" key="3">
    <source>
        <dbReference type="Pfam" id="PF01103"/>
    </source>
</evidence>
<proteinExistence type="predicted"/>
<dbReference type="AlphaFoldDB" id="A0A0W8FXZ6"/>
<dbReference type="GO" id="GO:0019867">
    <property type="term" value="C:outer membrane"/>
    <property type="evidence" value="ECO:0007669"/>
    <property type="project" value="InterPro"/>
</dbReference>
<dbReference type="Gene3D" id="2.40.160.50">
    <property type="entry name" value="membrane protein fhac: a member of the omp85/tpsb transporter family"/>
    <property type="match status" value="1"/>
</dbReference>
<organism evidence="4">
    <name type="scientific">hydrocarbon metagenome</name>
    <dbReference type="NCBI Taxonomy" id="938273"/>
    <lineage>
        <taxon>unclassified sequences</taxon>
        <taxon>metagenomes</taxon>
        <taxon>ecological metagenomes</taxon>
    </lineage>
</organism>
<comment type="caution">
    <text evidence="4">The sequence shown here is derived from an EMBL/GenBank/DDBJ whole genome shotgun (WGS) entry which is preliminary data.</text>
</comment>
<feature type="domain" description="Bacterial surface antigen (D15)" evidence="3">
    <location>
        <begin position="81"/>
        <end position="331"/>
    </location>
</feature>
<name>A0A0W8FXZ6_9ZZZZ</name>
<dbReference type="Pfam" id="PF01103">
    <property type="entry name" value="Omp85"/>
    <property type="match status" value="1"/>
</dbReference>
<evidence type="ECO:0000313" key="4">
    <source>
        <dbReference type="EMBL" id="KUG25722.1"/>
    </source>
</evidence>
<keyword evidence="2" id="KW-0472">Membrane</keyword>
<reference evidence="4" key="1">
    <citation type="journal article" date="2015" name="Proc. Natl. Acad. Sci. U.S.A.">
        <title>Networks of energetic and metabolic interactions define dynamics in microbial communities.</title>
        <authorList>
            <person name="Embree M."/>
            <person name="Liu J.K."/>
            <person name="Al-Bassam M.M."/>
            <person name="Zengler K."/>
        </authorList>
    </citation>
    <scope>NUCLEOTIDE SEQUENCE</scope>
</reference>
<dbReference type="InterPro" id="IPR000184">
    <property type="entry name" value="Bac_surfAg_D15"/>
</dbReference>
<evidence type="ECO:0000256" key="1">
    <source>
        <dbReference type="ARBA" id="ARBA00004370"/>
    </source>
</evidence>
<dbReference type="EMBL" id="LNQE01000617">
    <property type="protein sequence ID" value="KUG25722.1"/>
    <property type="molecule type" value="Genomic_DNA"/>
</dbReference>
<accession>A0A0W8FXZ6</accession>
<comment type="subcellular location">
    <subcellularLocation>
        <location evidence="1">Membrane</location>
    </subcellularLocation>
</comment>